<dbReference type="Proteomes" id="UP001140091">
    <property type="component" value="Unassembled WGS sequence"/>
</dbReference>
<gene>
    <name evidence="1" type="ORF">H1R20_g15485</name>
</gene>
<keyword evidence="2" id="KW-1185">Reference proteome</keyword>
<organism evidence="1 2">
    <name type="scientific">Candolleomyces eurysporus</name>
    <dbReference type="NCBI Taxonomy" id="2828524"/>
    <lineage>
        <taxon>Eukaryota</taxon>
        <taxon>Fungi</taxon>
        <taxon>Dikarya</taxon>
        <taxon>Basidiomycota</taxon>
        <taxon>Agaricomycotina</taxon>
        <taxon>Agaricomycetes</taxon>
        <taxon>Agaricomycetidae</taxon>
        <taxon>Agaricales</taxon>
        <taxon>Agaricineae</taxon>
        <taxon>Psathyrellaceae</taxon>
        <taxon>Candolleomyces</taxon>
    </lineage>
</organism>
<evidence type="ECO:0000313" key="2">
    <source>
        <dbReference type="Proteomes" id="UP001140091"/>
    </source>
</evidence>
<name>A0A9W8IXG8_9AGAR</name>
<dbReference type="OrthoDB" id="2950951at2759"/>
<dbReference type="EMBL" id="JANBPK010001573">
    <property type="protein sequence ID" value="KAJ2921613.1"/>
    <property type="molecule type" value="Genomic_DNA"/>
</dbReference>
<accession>A0A9W8IXG8</accession>
<feature type="non-terminal residue" evidence="1">
    <location>
        <position position="438"/>
    </location>
</feature>
<sequence>MKDHYKGIFNNNQFIEIHNPGSPQADVAPRILDSVKKDSSLNSYNPEAPTIHVPYFTIDTISRLPTIRQQQPLFQSTPSPPSSYGSCSFELAHSLNLLPFQENGGLLTMAEVKIDQLGRYSDRYCGYLSRHALVLLASQYASRVAVTPGSGAGGGITIDTPLGRFKIFDKDHVPYVHFNSQLRTPTSNKCDQPRDQSVSDMEIIQQAARGRYHIKDFYMMFENISTSPSSWKDPDVVSTIEIAMKHVIQPTGHSVFLDQRLVKEWRQILQYSSDMMKSVFNIFIGIHEPKYFVHLRKNFTQRQIDNPQKTVEEKMISWVGLSMSLLQSSKLTVLDALREGHGKLRGATVNYEKLSETSNRRFVNLFDVYIRSQQSAAFLEEELKKLLHKSENIALVLWQGSLAMLAYWNAFKVLEFVTEAPEEWLEFVLALDSDILIG</sequence>
<evidence type="ECO:0000313" key="1">
    <source>
        <dbReference type="EMBL" id="KAJ2921613.1"/>
    </source>
</evidence>
<reference evidence="1" key="1">
    <citation type="submission" date="2022-06" db="EMBL/GenBank/DDBJ databases">
        <title>Genome Sequence of Candolleomyces eurysporus.</title>
        <authorList>
            <person name="Buettner E."/>
        </authorList>
    </citation>
    <scope>NUCLEOTIDE SEQUENCE</scope>
    <source>
        <strain evidence="1">VTCC 930004</strain>
    </source>
</reference>
<protein>
    <submittedName>
        <fullName evidence="1">Uncharacterized protein</fullName>
    </submittedName>
</protein>
<dbReference type="AlphaFoldDB" id="A0A9W8IXG8"/>
<proteinExistence type="predicted"/>
<comment type="caution">
    <text evidence="1">The sequence shown here is derived from an EMBL/GenBank/DDBJ whole genome shotgun (WGS) entry which is preliminary data.</text>
</comment>